<sequence>MTSDASFLFKDGGVVLLDDIASGISEGTMPGVDRCYVLIDVEIEEKIFVGHVVLQQSLAEVTTILDAAYAKGWQIIVSGRQQSFRIDDEPESPFFIEGSIELATPTGISVMAEKCAVN</sequence>
<proteinExistence type="predicted"/>
<protein>
    <submittedName>
        <fullName evidence="1">Uncharacterized protein</fullName>
    </submittedName>
</protein>
<reference evidence="2" key="2">
    <citation type="journal article" date="2023" name="MicrobiologyOpen">
        <title>Genomics of the tumorigenes clade of the family Rhizobiaceae and description of Rhizobium rhododendri sp. nov.</title>
        <authorList>
            <person name="Kuzmanovic N."/>
            <person name="diCenzo G.C."/>
            <person name="Bunk B."/>
            <person name="Sproeer C."/>
            <person name="Fruehling A."/>
            <person name="Neumann-Schaal M."/>
            <person name="Overmann J."/>
            <person name="Smalla K."/>
        </authorList>
    </citation>
    <scope>NUCLEOTIDE SEQUENCE [LARGE SCALE GENOMIC DNA]</scope>
    <source>
        <strain evidence="2">1078</strain>
    </source>
</reference>
<evidence type="ECO:0000313" key="1">
    <source>
        <dbReference type="EMBL" id="WFR96868.1"/>
    </source>
</evidence>
<dbReference type="EMBL" id="CP117255">
    <property type="protein sequence ID" value="WFR96868.1"/>
    <property type="molecule type" value="Genomic_DNA"/>
</dbReference>
<gene>
    <name evidence="1" type="ORF">PR017_07075</name>
</gene>
<reference evidence="1 2" key="1">
    <citation type="journal article" date="2018" name="Sci. Rep.">
        <title>Rhizobium tumorigenes sp. nov., a novel plant tumorigenic bacterium isolated from cane gall tumors on thornless blackberry.</title>
        <authorList>
            <person name="Kuzmanovi N."/>
            <person name="Smalla K."/>
            <person name="Gronow S."/>
            <person name="PuBawska J."/>
        </authorList>
    </citation>
    <scope>NUCLEOTIDE SEQUENCE [LARGE SCALE GENOMIC DNA]</scope>
    <source>
        <strain evidence="1 2">1078</strain>
    </source>
</reference>
<dbReference type="RefSeq" id="WP_111221964.1">
    <property type="nucleotide sequence ID" value="NZ_CP117255.1"/>
</dbReference>
<accession>A0AAF1K648</accession>
<organism evidence="1 2">
    <name type="scientific">Rhizobium tumorigenes</name>
    <dbReference type="NCBI Taxonomy" id="2041385"/>
    <lineage>
        <taxon>Bacteria</taxon>
        <taxon>Pseudomonadati</taxon>
        <taxon>Pseudomonadota</taxon>
        <taxon>Alphaproteobacteria</taxon>
        <taxon>Hyphomicrobiales</taxon>
        <taxon>Rhizobiaceae</taxon>
        <taxon>Rhizobium/Agrobacterium group</taxon>
        <taxon>Rhizobium</taxon>
    </lineage>
</organism>
<dbReference type="Proteomes" id="UP000249499">
    <property type="component" value="Chromosome"/>
</dbReference>
<keyword evidence="2" id="KW-1185">Reference proteome</keyword>
<name>A0AAF1K648_9HYPH</name>
<evidence type="ECO:0000313" key="2">
    <source>
        <dbReference type="Proteomes" id="UP000249499"/>
    </source>
</evidence>
<dbReference type="AlphaFoldDB" id="A0AAF1K648"/>
<dbReference type="KEGG" id="rtu:PR017_07075"/>